<sequence length="386" mass="43609">MDNFFEQLGISANIVQGLIKLGINIPTDIQKEIVPLALENRDVIGQSQTGSGKTLAYLLPLFEKIDISKREMQAIILAPTHELVMQIHRTIVSLSEASNIKVTYASIIGEANINRQIEKLKEKPHIIVGTPGRTLELIKRRKLSAHTVRTIVIDEADRLLDQHNIDVVKAVIKTTLRDRQLLMFSASMSPKSLSAAKELMKEPEVVSIDKKIEISSNIQHYYFTCEQRDKIEILRKLIHAINPYKAIIFINKSEDINITTSKLKYHKLEVEGIHGTNMKEDRKKALEDFRNGKLQLLVASDIASRGLDIKGVTNVFNLDIPEKPVTYLHRVGRCGRAGNEGIAISIVSDREVKYIKQYEKAFKIEISHKAIYKGKIVEAKQHNIGL</sequence>
<dbReference type="InterPro" id="IPR027417">
    <property type="entry name" value="P-loop_NTPase"/>
</dbReference>
<dbReference type="Pfam" id="PF00271">
    <property type="entry name" value="Helicase_C"/>
    <property type="match status" value="1"/>
</dbReference>
<dbReference type="OrthoDB" id="9805696at2"/>
<dbReference type="PROSITE" id="PS00039">
    <property type="entry name" value="DEAD_ATP_HELICASE"/>
    <property type="match status" value="1"/>
</dbReference>
<dbReference type="CDD" id="cd00268">
    <property type="entry name" value="DEADc"/>
    <property type="match status" value="1"/>
</dbReference>
<dbReference type="CDD" id="cd18787">
    <property type="entry name" value="SF2_C_DEAD"/>
    <property type="match status" value="1"/>
</dbReference>
<dbReference type="InterPro" id="IPR000629">
    <property type="entry name" value="RNA-helicase_DEAD-box_CS"/>
</dbReference>
<comment type="caution">
    <text evidence="10">The sequence shown here is derived from an EMBL/GenBank/DDBJ whole genome shotgun (WGS) entry which is preliminary data.</text>
</comment>
<keyword evidence="3 6" id="KW-0347">Helicase</keyword>
<evidence type="ECO:0000259" key="8">
    <source>
        <dbReference type="PROSITE" id="PS51194"/>
    </source>
</evidence>
<evidence type="ECO:0000256" key="1">
    <source>
        <dbReference type="ARBA" id="ARBA00022741"/>
    </source>
</evidence>
<proteinExistence type="inferred from homology"/>
<protein>
    <submittedName>
        <fullName evidence="10">DEAD-box ATP-dependent RNA helicase CshA</fullName>
        <ecNumber evidence="10">3.6.4.13</ecNumber>
    </submittedName>
</protein>
<evidence type="ECO:0000256" key="4">
    <source>
        <dbReference type="ARBA" id="ARBA00022840"/>
    </source>
</evidence>
<evidence type="ECO:0000256" key="3">
    <source>
        <dbReference type="ARBA" id="ARBA00022806"/>
    </source>
</evidence>
<keyword evidence="2 6" id="KW-0378">Hydrolase</keyword>
<feature type="domain" description="Helicase C-terminal" evidence="8">
    <location>
        <begin position="217"/>
        <end position="378"/>
    </location>
</feature>
<feature type="domain" description="Helicase ATP-binding" evidence="7">
    <location>
        <begin position="34"/>
        <end position="206"/>
    </location>
</feature>
<dbReference type="GO" id="GO:0005829">
    <property type="term" value="C:cytosol"/>
    <property type="evidence" value="ECO:0007669"/>
    <property type="project" value="TreeGrafter"/>
</dbReference>
<evidence type="ECO:0000259" key="7">
    <source>
        <dbReference type="PROSITE" id="PS51192"/>
    </source>
</evidence>
<name>A0A1V4IIM4_9CLOT</name>
<keyword evidence="1 6" id="KW-0547">Nucleotide-binding</keyword>
<gene>
    <name evidence="10" type="primary">cshA_4</name>
    <name evidence="10" type="ORF">CLORY_30750</name>
</gene>
<dbReference type="InterPro" id="IPR044742">
    <property type="entry name" value="DEAD/DEAH_RhlB"/>
</dbReference>
<dbReference type="InterPro" id="IPR001650">
    <property type="entry name" value="Helicase_C-like"/>
</dbReference>
<dbReference type="Pfam" id="PF00270">
    <property type="entry name" value="DEAD"/>
    <property type="match status" value="1"/>
</dbReference>
<dbReference type="InterPro" id="IPR050547">
    <property type="entry name" value="DEAD_box_RNA_helicases"/>
</dbReference>
<feature type="domain" description="DEAD-box RNA helicase Q" evidence="9">
    <location>
        <begin position="3"/>
        <end position="31"/>
    </location>
</feature>
<dbReference type="EC" id="3.6.4.13" evidence="10"/>
<evidence type="ECO:0000259" key="9">
    <source>
        <dbReference type="PROSITE" id="PS51195"/>
    </source>
</evidence>
<evidence type="ECO:0000256" key="2">
    <source>
        <dbReference type="ARBA" id="ARBA00022801"/>
    </source>
</evidence>
<dbReference type="GO" id="GO:0005840">
    <property type="term" value="C:ribosome"/>
    <property type="evidence" value="ECO:0007669"/>
    <property type="project" value="TreeGrafter"/>
</dbReference>
<dbReference type="AlphaFoldDB" id="A0A1V4IIM4"/>
<feature type="short sequence motif" description="Q motif" evidence="5">
    <location>
        <begin position="3"/>
        <end position="31"/>
    </location>
</feature>
<dbReference type="SMART" id="SM00487">
    <property type="entry name" value="DEXDc"/>
    <property type="match status" value="1"/>
</dbReference>
<keyword evidence="11" id="KW-1185">Reference proteome</keyword>
<dbReference type="GO" id="GO:0033592">
    <property type="term" value="F:RNA strand annealing activity"/>
    <property type="evidence" value="ECO:0007669"/>
    <property type="project" value="TreeGrafter"/>
</dbReference>
<dbReference type="EMBL" id="MZGV01000038">
    <property type="protein sequence ID" value="OPJ59858.1"/>
    <property type="molecule type" value="Genomic_DNA"/>
</dbReference>
<dbReference type="GO" id="GO:0005524">
    <property type="term" value="F:ATP binding"/>
    <property type="evidence" value="ECO:0007669"/>
    <property type="project" value="UniProtKB-KW"/>
</dbReference>
<dbReference type="RefSeq" id="WP_079425984.1">
    <property type="nucleotide sequence ID" value="NZ_MZGV01000038.1"/>
</dbReference>
<dbReference type="PANTHER" id="PTHR47963:SF7">
    <property type="entry name" value="ATP-DEPENDENT RNA HELICASE YFML-RELATED"/>
    <property type="match status" value="1"/>
</dbReference>
<dbReference type="Proteomes" id="UP000190080">
    <property type="component" value="Unassembled WGS sequence"/>
</dbReference>
<evidence type="ECO:0000313" key="10">
    <source>
        <dbReference type="EMBL" id="OPJ59858.1"/>
    </source>
</evidence>
<dbReference type="InterPro" id="IPR014014">
    <property type="entry name" value="RNA_helicase_DEAD_Q_motif"/>
</dbReference>
<dbReference type="PANTHER" id="PTHR47963">
    <property type="entry name" value="DEAD-BOX ATP-DEPENDENT RNA HELICASE 47, MITOCHONDRIAL"/>
    <property type="match status" value="1"/>
</dbReference>
<dbReference type="PROSITE" id="PS51194">
    <property type="entry name" value="HELICASE_CTER"/>
    <property type="match status" value="1"/>
</dbReference>
<dbReference type="InterPro" id="IPR014001">
    <property type="entry name" value="Helicase_ATP-bd"/>
</dbReference>
<dbReference type="InterPro" id="IPR011545">
    <property type="entry name" value="DEAD/DEAH_box_helicase_dom"/>
</dbReference>
<organism evidence="10 11">
    <name type="scientific">Clostridium oryzae</name>
    <dbReference type="NCBI Taxonomy" id="1450648"/>
    <lineage>
        <taxon>Bacteria</taxon>
        <taxon>Bacillati</taxon>
        <taxon>Bacillota</taxon>
        <taxon>Clostridia</taxon>
        <taxon>Eubacteriales</taxon>
        <taxon>Clostridiaceae</taxon>
        <taxon>Clostridium</taxon>
    </lineage>
</organism>
<comment type="similarity">
    <text evidence="6">Belongs to the DEAD box helicase family.</text>
</comment>
<reference evidence="10 11" key="1">
    <citation type="submission" date="2017-03" db="EMBL/GenBank/DDBJ databases">
        <title>Genome sequence of Clostridium oryzae DSM 28571.</title>
        <authorList>
            <person name="Poehlein A."/>
            <person name="Daniel R."/>
        </authorList>
    </citation>
    <scope>NUCLEOTIDE SEQUENCE [LARGE SCALE GENOMIC DNA]</scope>
    <source>
        <strain evidence="10 11">DSM 28571</strain>
    </source>
</reference>
<dbReference type="Gene3D" id="3.40.50.300">
    <property type="entry name" value="P-loop containing nucleotide triphosphate hydrolases"/>
    <property type="match status" value="2"/>
</dbReference>
<evidence type="ECO:0000313" key="11">
    <source>
        <dbReference type="Proteomes" id="UP000190080"/>
    </source>
</evidence>
<dbReference type="PROSITE" id="PS51195">
    <property type="entry name" value="Q_MOTIF"/>
    <property type="match status" value="1"/>
</dbReference>
<dbReference type="SMART" id="SM00490">
    <property type="entry name" value="HELICc"/>
    <property type="match status" value="1"/>
</dbReference>
<dbReference type="GO" id="GO:0009409">
    <property type="term" value="P:response to cold"/>
    <property type="evidence" value="ECO:0007669"/>
    <property type="project" value="TreeGrafter"/>
</dbReference>
<dbReference type="GO" id="GO:0016787">
    <property type="term" value="F:hydrolase activity"/>
    <property type="evidence" value="ECO:0007669"/>
    <property type="project" value="UniProtKB-KW"/>
</dbReference>
<dbReference type="GO" id="GO:0003724">
    <property type="term" value="F:RNA helicase activity"/>
    <property type="evidence" value="ECO:0007669"/>
    <property type="project" value="UniProtKB-EC"/>
</dbReference>
<evidence type="ECO:0000256" key="5">
    <source>
        <dbReference type="PROSITE-ProRule" id="PRU00552"/>
    </source>
</evidence>
<accession>A0A1V4IIM4</accession>
<dbReference type="SUPFAM" id="SSF52540">
    <property type="entry name" value="P-loop containing nucleoside triphosphate hydrolases"/>
    <property type="match status" value="1"/>
</dbReference>
<evidence type="ECO:0000256" key="6">
    <source>
        <dbReference type="RuleBase" id="RU000492"/>
    </source>
</evidence>
<dbReference type="STRING" id="1450648.CLORY_30750"/>
<dbReference type="PROSITE" id="PS51192">
    <property type="entry name" value="HELICASE_ATP_BIND_1"/>
    <property type="match status" value="1"/>
</dbReference>
<keyword evidence="4 6" id="KW-0067">ATP-binding</keyword>